<gene>
    <name evidence="2" type="ORF">CLTEP_11060</name>
</gene>
<dbReference type="EMBL" id="LTBA01000008">
    <property type="protein sequence ID" value="KYH34942.1"/>
    <property type="molecule type" value="Genomic_DNA"/>
</dbReference>
<dbReference type="NCBIfam" id="NF042414">
    <property type="entry name" value="CLC_0170_fam"/>
    <property type="match status" value="1"/>
</dbReference>
<keyword evidence="1" id="KW-0472">Membrane</keyword>
<dbReference type="Proteomes" id="UP000075531">
    <property type="component" value="Unassembled WGS sequence"/>
</dbReference>
<dbReference type="AlphaFoldDB" id="A0A151B597"/>
<proteinExistence type="predicted"/>
<feature type="transmembrane region" description="Helical" evidence="1">
    <location>
        <begin position="6"/>
        <end position="27"/>
    </location>
</feature>
<evidence type="ECO:0000313" key="2">
    <source>
        <dbReference type="EMBL" id="KYH34942.1"/>
    </source>
</evidence>
<feature type="transmembrane region" description="Helical" evidence="1">
    <location>
        <begin position="47"/>
        <end position="64"/>
    </location>
</feature>
<sequence>MYMKILDLFDIYFLIMMYIEGFVMIFVDHKKYTREEKHNVANKAKKLGIIMIVLSTILFVARQIA</sequence>
<comment type="caution">
    <text evidence="2">The sequence shown here is derived from an EMBL/GenBank/DDBJ whole genome shotgun (WGS) entry which is preliminary data.</text>
</comment>
<name>A0A151B597_9CLOT</name>
<evidence type="ECO:0000256" key="1">
    <source>
        <dbReference type="SAM" id="Phobius"/>
    </source>
</evidence>
<keyword evidence="1" id="KW-0812">Transmembrane</keyword>
<dbReference type="PATRIC" id="fig|1121338.3.peg.1140"/>
<keyword evidence="3" id="KW-1185">Reference proteome</keyword>
<evidence type="ECO:0000313" key="3">
    <source>
        <dbReference type="Proteomes" id="UP000075531"/>
    </source>
</evidence>
<dbReference type="RefSeq" id="WP_084364669.1">
    <property type="nucleotide sequence ID" value="NZ_LTBA01000008.1"/>
</dbReference>
<accession>A0A151B597</accession>
<organism evidence="2 3">
    <name type="scientific">Clostridium tepidiprofundi DSM 19306</name>
    <dbReference type="NCBI Taxonomy" id="1121338"/>
    <lineage>
        <taxon>Bacteria</taxon>
        <taxon>Bacillati</taxon>
        <taxon>Bacillota</taxon>
        <taxon>Clostridia</taxon>
        <taxon>Eubacteriales</taxon>
        <taxon>Clostridiaceae</taxon>
        <taxon>Clostridium</taxon>
    </lineage>
</organism>
<dbReference type="InterPro" id="IPR049971">
    <property type="entry name" value="CLC_0170-like"/>
</dbReference>
<protein>
    <submittedName>
        <fullName evidence="2">Uncharacterized protein</fullName>
    </submittedName>
</protein>
<dbReference type="STRING" id="1121338.CLTEP_11060"/>
<keyword evidence="1" id="KW-1133">Transmembrane helix</keyword>
<reference evidence="2 3" key="1">
    <citation type="submission" date="2016-02" db="EMBL/GenBank/DDBJ databases">
        <title>Genome sequence of Clostridium tepidiprofundi DSM 19306.</title>
        <authorList>
            <person name="Poehlein A."/>
            <person name="Daniel R."/>
        </authorList>
    </citation>
    <scope>NUCLEOTIDE SEQUENCE [LARGE SCALE GENOMIC DNA]</scope>
    <source>
        <strain evidence="2 3">DSM 19306</strain>
    </source>
</reference>